<feature type="region of interest" description="Disordered" evidence="1">
    <location>
        <begin position="551"/>
        <end position="576"/>
    </location>
</feature>
<keyword evidence="4" id="KW-1185">Reference proteome</keyword>
<dbReference type="InterPro" id="IPR011991">
    <property type="entry name" value="ArsR-like_HTH"/>
</dbReference>
<dbReference type="Pfam" id="PF12802">
    <property type="entry name" value="MarR_2"/>
    <property type="match status" value="1"/>
</dbReference>
<reference evidence="3 4" key="1">
    <citation type="journal article" date="2019" name="Emerg. Microbes Infect.">
        <title>Comprehensive subspecies identification of 175 nontuberculous mycobacteria species based on 7547 genomic profiles.</title>
        <authorList>
            <person name="Matsumoto Y."/>
            <person name="Kinjo T."/>
            <person name="Motooka D."/>
            <person name="Nabeya D."/>
            <person name="Jung N."/>
            <person name="Uechi K."/>
            <person name="Horii T."/>
            <person name="Iida T."/>
            <person name="Fujita J."/>
            <person name="Nakamura S."/>
        </authorList>
    </citation>
    <scope>NUCLEOTIDE SEQUENCE [LARGE SCALE GENOMIC DNA]</scope>
    <source>
        <strain evidence="3 4">JCM 30726</strain>
    </source>
</reference>
<evidence type="ECO:0000256" key="1">
    <source>
        <dbReference type="SAM" id="MobiDB-lite"/>
    </source>
</evidence>
<feature type="compositionally biased region" description="Basic and acidic residues" evidence="1">
    <location>
        <begin position="565"/>
        <end position="576"/>
    </location>
</feature>
<dbReference type="Gene3D" id="1.10.10.10">
    <property type="entry name" value="Winged helix-like DNA-binding domain superfamily/Winged helix DNA-binding domain"/>
    <property type="match status" value="1"/>
</dbReference>
<dbReference type="CDD" id="cd00090">
    <property type="entry name" value="HTH_ARSR"/>
    <property type="match status" value="1"/>
</dbReference>
<dbReference type="RefSeq" id="WP_163715102.1">
    <property type="nucleotide sequence ID" value="NZ_BLLA01000001.1"/>
</dbReference>
<accession>A0A7I9ZDK6</accession>
<dbReference type="InterPro" id="IPR036388">
    <property type="entry name" value="WH-like_DNA-bd_sf"/>
</dbReference>
<dbReference type="AlphaFoldDB" id="A0A7I9ZDK6"/>
<gene>
    <name evidence="3" type="ORF">MTIM_49690</name>
</gene>
<proteinExistence type="predicted"/>
<dbReference type="SUPFAM" id="SSF46785">
    <property type="entry name" value="Winged helix' DNA-binding domain"/>
    <property type="match status" value="1"/>
</dbReference>
<name>A0A7I9ZDK6_9MYCO</name>
<dbReference type="Gene3D" id="1.25.40.10">
    <property type="entry name" value="Tetratricopeptide repeat domain"/>
    <property type="match status" value="1"/>
</dbReference>
<dbReference type="GO" id="GO:0003700">
    <property type="term" value="F:DNA-binding transcription factor activity"/>
    <property type="evidence" value="ECO:0007669"/>
    <property type="project" value="InterPro"/>
</dbReference>
<dbReference type="SUPFAM" id="SSF48452">
    <property type="entry name" value="TPR-like"/>
    <property type="match status" value="1"/>
</dbReference>
<comment type="caution">
    <text evidence="3">The sequence shown here is derived from an EMBL/GenBank/DDBJ whole genome shotgun (WGS) entry which is preliminary data.</text>
</comment>
<sequence length="576" mass="63013">MDGNTTYAPSLGTVDSDELARRLTALARAGRMDSNDWQEVQDELARRRVEQERRMPIPLGESLRSQILNLLAQTPDSTPSQVAQTLNRSTTVVSRVLTTLLEAELVAFESDPNDGRIRHYRLRSRDTVSEEGEVKPPAAVEEERQYLGLVIAAAVSARRGMNDLDYAIDRLERALELATEVQANDLALVARRELVTTLRQAGRDPEAQAYLDALAEIAAGKGGIEPELVAPATACLDYELGRHDLLPTRQRLDHLTTAATVFARCDQLDEAHDWAPREGWALLGSAELWRQQTDFGAASDYAKRAESVFAAYGDTYGSAEAMRMQGFCQRLRGNFSEAIAVLKRADELAKVDSADRCRADILLQLGDAFRCTGELKAADETLTEAAEIARKIGRTRTLGFGLTALAAVKYASGELGQAWALATKAEPSLASSPPGRALNARRQAVIARELAVHGDHAKWGQSVDSFRQAMAHYRALRSPAGIAACCVGLGKVYEKRGAPDPMIDDLIDVASTRAGRLLIPIDPWIPSLMQQWAKESGDPGVHRVADWTYRSDTQPQSADADEMAGEPRQESELLTV</sequence>
<organism evidence="3 4">
    <name type="scientific">Mycobacterium timonense</name>
    <dbReference type="NCBI Taxonomy" id="701043"/>
    <lineage>
        <taxon>Bacteria</taxon>
        <taxon>Bacillati</taxon>
        <taxon>Actinomycetota</taxon>
        <taxon>Actinomycetes</taxon>
        <taxon>Mycobacteriales</taxon>
        <taxon>Mycobacteriaceae</taxon>
        <taxon>Mycobacterium</taxon>
        <taxon>Mycobacterium avium complex (MAC)</taxon>
    </lineage>
</organism>
<dbReference type="InterPro" id="IPR036390">
    <property type="entry name" value="WH_DNA-bd_sf"/>
</dbReference>
<protein>
    <recommendedName>
        <fullName evidence="2">HTH marR-type domain-containing protein</fullName>
    </recommendedName>
</protein>
<dbReference type="InterPro" id="IPR011990">
    <property type="entry name" value="TPR-like_helical_dom_sf"/>
</dbReference>
<evidence type="ECO:0000313" key="4">
    <source>
        <dbReference type="Proteomes" id="UP000465301"/>
    </source>
</evidence>
<dbReference type="Proteomes" id="UP000465301">
    <property type="component" value="Unassembled WGS sequence"/>
</dbReference>
<dbReference type="InterPro" id="IPR000835">
    <property type="entry name" value="HTH_MarR-typ"/>
</dbReference>
<evidence type="ECO:0000313" key="3">
    <source>
        <dbReference type="EMBL" id="GFG99090.1"/>
    </source>
</evidence>
<feature type="domain" description="HTH marR-type" evidence="2">
    <location>
        <begin position="65"/>
        <end position="117"/>
    </location>
</feature>
<dbReference type="EMBL" id="BLLA01000001">
    <property type="protein sequence ID" value="GFG99090.1"/>
    <property type="molecule type" value="Genomic_DNA"/>
</dbReference>
<evidence type="ECO:0000259" key="2">
    <source>
        <dbReference type="Pfam" id="PF12802"/>
    </source>
</evidence>